<dbReference type="InterPro" id="IPR051044">
    <property type="entry name" value="MAG_DAG_Lipase"/>
</dbReference>
<evidence type="ECO:0000313" key="2">
    <source>
        <dbReference type="EMBL" id="KID58054.1"/>
    </source>
</evidence>
<dbReference type="InterPro" id="IPR029058">
    <property type="entry name" value="AB_hydrolase_fold"/>
</dbReference>
<comment type="caution">
    <text evidence="2">The sequence shown here is derived from an EMBL/GenBank/DDBJ whole genome shotgun (WGS) entry which is preliminary data.</text>
</comment>
<dbReference type="AlphaFoldDB" id="A0A0C1MLW4"/>
<dbReference type="RefSeq" id="WP_039608350.1">
    <property type="nucleotide sequence ID" value="NZ_JWIC01000004.1"/>
</dbReference>
<dbReference type="Pfam" id="PF12146">
    <property type="entry name" value="Hydrolase_4"/>
    <property type="match status" value="1"/>
</dbReference>
<accession>A0A0C1MLW4</accession>
<protein>
    <recommendedName>
        <fullName evidence="1">Serine aminopeptidase S33 domain-containing protein</fullName>
    </recommendedName>
</protein>
<dbReference type="EMBL" id="JWIC01000004">
    <property type="protein sequence ID" value="KID58054.1"/>
    <property type="molecule type" value="Genomic_DNA"/>
</dbReference>
<proteinExistence type="predicted"/>
<dbReference type="PANTHER" id="PTHR11614">
    <property type="entry name" value="PHOSPHOLIPASE-RELATED"/>
    <property type="match status" value="1"/>
</dbReference>
<reference evidence="2 3" key="1">
    <citation type="submission" date="2014-12" db="EMBL/GenBank/DDBJ databases">
        <title>Draft Genome Sequence of Pseudoalteromonas luteoviolacea HI1.</title>
        <authorList>
            <person name="Asahina A.Y."/>
            <person name="Hadfield M.G."/>
        </authorList>
    </citation>
    <scope>NUCLEOTIDE SEQUENCE [LARGE SCALE GENOMIC DNA]</scope>
    <source>
        <strain evidence="2 3">HI1</strain>
    </source>
</reference>
<feature type="domain" description="Serine aminopeptidase S33" evidence="1">
    <location>
        <begin position="45"/>
        <end position="293"/>
    </location>
</feature>
<sequence>MFYSHSASLGDNQPEIEQHWQAGTKGHISTQLGNVFYFRHIPACAKYTLVLVNGRIESTYKYKELLWELAKNNIGVVTFDHPGQGYSDRLLANHQIGHIDHFAQYREVLSLIITEQVTPHTKNWLFLAHSMGGAIVHNYLAYTPATSARGAFLSAPMFEINTSPYPTWFAKWIAKAACTLGKATHFAIGQQPYQPKPFADNELTGCSARYHVFRELYAQHTELQLGGVSFGWLNAALNETTSKQPLPSAVPISIASAKHDSIVNSQAHFSFASQYALCTIKSYPGKHELLCEVDAIRRAVLMQCYEFADSVTLNETGS</sequence>
<gene>
    <name evidence="2" type="ORF">JF50_04770</name>
</gene>
<dbReference type="Proteomes" id="UP000031327">
    <property type="component" value="Unassembled WGS sequence"/>
</dbReference>
<organism evidence="2 3">
    <name type="scientific">Pseudoalteromonas luteoviolacea</name>
    <dbReference type="NCBI Taxonomy" id="43657"/>
    <lineage>
        <taxon>Bacteria</taxon>
        <taxon>Pseudomonadati</taxon>
        <taxon>Pseudomonadota</taxon>
        <taxon>Gammaproteobacteria</taxon>
        <taxon>Alteromonadales</taxon>
        <taxon>Pseudoalteromonadaceae</taxon>
        <taxon>Pseudoalteromonas</taxon>
    </lineage>
</organism>
<dbReference type="SUPFAM" id="SSF53474">
    <property type="entry name" value="alpha/beta-Hydrolases"/>
    <property type="match status" value="1"/>
</dbReference>
<evidence type="ECO:0000259" key="1">
    <source>
        <dbReference type="Pfam" id="PF12146"/>
    </source>
</evidence>
<dbReference type="InterPro" id="IPR022742">
    <property type="entry name" value="Hydrolase_4"/>
</dbReference>
<name>A0A0C1MLW4_9GAMM</name>
<dbReference type="Gene3D" id="3.40.50.1820">
    <property type="entry name" value="alpha/beta hydrolase"/>
    <property type="match status" value="1"/>
</dbReference>
<evidence type="ECO:0000313" key="3">
    <source>
        <dbReference type="Proteomes" id="UP000031327"/>
    </source>
</evidence>
<dbReference type="OrthoDB" id="9788260at2"/>